<protein>
    <submittedName>
        <fullName evidence="2">Uncharacterized protein</fullName>
    </submittedName>
</protein>
<gene>
    <name evidence="2" type="ORF">CBR_g37981</name>
</gene>
<keyword evidence="3" id="KW-1185">Reference proteome</keyword>
<dbReference type="Proteomes" id="UP000265515">
    <property type="component" value="Unassembled WGS sequence"/>
</dbReference>
<evidence type="ECO:0000313" key="3">
    <source>
        <dbReference type="Proteomes" id="UP000265515"/>
    </source>
</evidence>
<dbReference type="AlphaFoldDB" id="A0A388LP29"/>
<name>A0A388LP29_CHABU</name>
<dbReference type="EMBL" id="BFEA01000464">
    <property type="protein sequence ID" value="GBG84106.1"/>
    <property type="molecule type" value="Genomic_DNA"/>
</dbReference>
<dbReference type="Gramene" id="GBG84106">
    <property type="protein sequence ID" value="GBG84106"/>
    <property type="gene ID" value="CBR_g37981"/>
</dbReference>
<evidence type="ECO:0000313" key="2">
    <source>
        <dbReference type="EMBL" id="GBG84106.1"/>
    </source>
</evidence>
<accession>A0A388LP29</accession>
<feature type="compositionally biased region" description="Basic and acidic residues" evidence="1">
    <location>
        <begin position="1"/>
        <end position="14"/>
    </location>
</feature>
<reference evidence="2 3" key="1">
    <citation type="journal article" date="2018" name="Cell">
        <title>The Chara Genome: Secondary Complexity and Implications for Plant Terrestrialization.</title>
        <authorList>
            <person name="Nishiyama T."/>
            <person name="Sakayama H."/>
            <person name="Vries J.D."/>
            <person name="Buschmann H."/>
            <person name="Saint-Marcoux D."/>
            <person name="Ullrich K.K."/>
            <person name="Haas F.B."/>
            <person name="Vanderstraeten L."/>
            <person name="Becker D."/>
            <person name="Lang D."/>
            <person name="Vosolsobe S."/>
            <person name="Rombauts S."/>
            <person name="Wilhelmsson P.K.I."/>
            <person name="Janitza P."/>
            <person name="Kern R."/>
            <person name="Heyl A."/>
            <person name="Rumpler F."/>
            <person name="Villalobos L.I.A.C."/>
            <person name="Clay J.M."/>
            <person name="Skokan R."/>
            <person name="Toyoda A."/>
            <person name="Suzuki Y."/>
            <person name="Kagoshima H."/>
            <person name="Schijlen E."/>
            <person name="Tajeshwar N."/>
            <person name="Catarino B."/>
            <person name="Hetherington A.J."/>
            <person name="Saltykova A."/>
            <person name="Bonnot C."/>
            <person name="Breuninger H."/>
            <person name="Symeonidi A."/>
            <person name="Radhakrishnan G.V."/>
            <person name="Van Nieuwerburgh F."/>
            <person name="Deforce D."/>
            <person name="Chang C."/>
            <person name="Karol K.G."/>
            <person name="Hedrich R."/>
            <person name="Ulvskov P."/>
            <person name="Glockner G."/>
            <person name="Delwiche C.F."/>
            <person name="Petrasek J."/>
            <person name="Van de Peer Y."/>
            <person name="Friml J."/>
            <person name="Beilby M."/>
            <person name="Dolan L."/>
            <person name="Kohara Y."/>
            <person name="Sugano S."/>
            <person name="Fujiyama A."/>
            <person name="Delaux P.-M."/>
            <person name="Quint M."/>
            <person name="TheiBen G."/>
            <person name="Hagemann M."/>
            <person name="Harholt J."/>
            <person name="Dunand C."/>
            <person name="Zachgo S."/>
            <person name="Langdale J."/>
            <person name="Maumus F."/>
            <person name="Straeten D.V.D."/>
            <person name="Gould S.B."/>
            <person name="Rensing S.A."/>
        </authorList>
    </citation>
    <scope>NUCLEOTIDE SEQUENCE [LARGE SCALE GENOMIC DNA]</scope>
    <source>
        <strain evidence="2 3">S276</strain>
    </source>
</reference>
<feature type="region of interest" description="Disordered" evidence="1">
    <location>
        <begin position="1"/>
        <end position="120"/>
    </location>
</feature>
<organism evidence="2 3">
    <name type="scientific">Chara braunii</name>
    <name type="common">Braun's stonewort</name>
    <dbReference type="NCBI Taxonomy" id="69332"/>
    <lineage>
        <taxon>Eukaryota</taxon>
        <taxon>Viridiplantae</taxon>
        <taxon>Streptophyta</taxon>
        <taxon>Charophyceae</taxon>
        <taxon>Charales</taxon>
        <taxon>Characeae</taxon>
        <taxon>Chara</taxon>
    </lineage>
</organism>
<evidence type="ECO:0000256" key="1">
    <source>
        <dbReference type="SAM" id="MobiDB-lite"/>
    </source>
</evidence>
<feature type="compositionally biased region" description="Basic and acidic residues" evidence="1">
    <location>
        <begin position="41"/>
        <end position="57"/>
    </location>
</feature>
<comment type="caution">
    <text evidence="2">The sequence shown here is derived from an EMBL/GenBank/DDBJ whole genome shotgun (WGS) entry which is preliminary data.</text>
</comment>
<sequence>MAYMREHDIVDRQAVEVQRGSGRGRTGASQSQAEELDLVDEVERFLDEQARRAEAGEGGRTAAAEDLPGEEVVMTARGRSAGHRHEGDAPGPAGKRPVGSGVEGVPQAHKRQRQSTLDEV</sequence>
<proteinExistence type="predicted"/>